<reference evidence="1" key="2">
    <citation type="journal article" date="2015" name="Fish Shellfish Immunol.">
        <title>Early steps in the European eel (Anguilla anguilla)-Vibrio vulnificus interaction in the gills: Role of the RtxA13 toxin.</title>
        <authorList>
            <person name="Callol A."/>
            <person name="Pajuelo D."/>
            <person name="Ebbesson L."/>
            <person name="Teles M."/>
            <person name="MacKenzie S."/>
            <person name="Amaro C."/>
        </authorList>
    </citation>
    <scope>NUCLEOTIDE SEQUENCE</scope>
</reference>
<dbReference type="AlphaFoldDB" id="A0A0E9RH31"/>
<protein>
    <submittedName>
        <fullName evidence="1">Uncharacterized protein</fullName>
    </submittedName>
</protein>
<name>A0A0E9RH31_ANGAN</name>
<dbReference type="EMBL" id="GBXM01080121">
    <property type="protein sequence ID" value="JAH28456.1"/>
    <property type="molecule type" value="Transcribed_RNA"/>
</dbReference>
<evidence type="ECO:0000313" key="1">
    <source>
        <dbReference type="EMBL" id="JAH28456.1"/>
    </source>
</evidence>
<sequence length="30" mass="3644">MKLKVNNFLKITNYLLIMPNSYSTFQKCYQ</sequence>
<accession>A0A0E9RH31</accession>
<proteinExistence type="predicted"/>
<organism evidence="1">
    <name type="scientific">Anguilla anguilla</name>
    <name type="common">European freshwater eel</name>
    <name type="synonym">Muraena anguilla</name>
    <dbReference type="NCBI Taxonomy" id="7936"/>
    <lineage>
        <taxon>Eukaryota</taxon>
        <taxon>Metazoa</taxon>
        <taxon>Chordata</taxon>
        <taxon>Craniata</taxon>
        <taxon>Vertebrata</taxon>
        <taxon>Euteleostomi</taxon>
        <taxon>Actinopterygii</taxon>
        <taxon>Neopterygii</taxon>
        <taxon>Teleostei</taxon>
        <taxon>Anguilliformes</taxon>
        <taxon>Anguillidae</taxon>
        <taxon>Anguilla</taxon>
    </lineage>
</organism>
<reference evidence="1" key="1">
    <citation type="submission" date="2014-11" db="EMBL/GenBank/DDBJ databases">
        <authorList>
            <person name="Amaro Gonzalez C."/>
        </authorList>
    </citation>
    <scope>NUCLEOTIDE SEQUENCE</scope>
</reference>